<feature type="region of interest" description="Disordered" evidence="3">
    <location>
        <begin position="1269"/>
        <end position="1326"/>
    </location>
</feature>
<gene>
    <name evidence="6" type="ORF">DLAC_01013</name>
</gene>
<reference evidence="6 7" key="1">
    <citation type="submission" date="2015-12" db="EMBL/GenBank/DDBJ databases">
        <title>Dictyostelia acquired genes for synthesis and detection of signals that induce cell-type specialization by lateral gene transfer from prokaryotes.</title>
        <authorList>
            <person name="Gloeckner G."/>
            <person name="Schaap P."/>
        </authorList>
    </citation>
    <scope>NUCLEOTIDE SEQUENCE [LARGE SCALE GENOMIC DNA]</scope>
    <source>
        <strain evidence="6 7">TK</strain>
    </source>
</reference>
<feature type="region of interest" description="Disordered" evidence="3">
    <location>
        <begin position="980"/>
        <end position="1003"/>
    </location>
</feature>
<dbReference type="GO" id="GO:0005737">
    <property type="term" value="C:cytoplasm"/>
    <property type="evidence" value="ECO:0007669"/>
    <property type="project" value="TreeGrafter"/>
</dbReference>
<evidence type="ECO:0000313" key="7">
    <source>
        <dbReference type="Proteomes" id="UP000076078"/>
    </source>
</evidence>
<dbReference type="GO" id="GO:0031267">
    <property type="term" value="F:small GTPase binding"/>
    <property type="evidence" value="ECO:0007669"/>
    <property type="project" value="TreeGrafter"/>
</dbReference>
<comment type="similarity">
    <text evidence="1">Belongs to the DOCK family.</text>
</comment>
<dbReference type="InterPro" id="IPR027357">
    <property type="entry name" value="DOCKER_dom"/>
</dbReference>
<dbReference type="FunCoup" id="A0A152A7L8">
    <property type="interactions" value="369"/>
</dbReference>
<dbReference type="InterPro" id="IPR001810">
    <property type="entry name" value="F-box_dom"/>
</dbReference>
<dbReference type="InterPro" id="IPR046773">
    <property type="entry name" value="DOCKER_Lobe_C"/>
</dbReference>
<evidence type="ECO:0000259" key="4">
    <source>
        <dbReference type="PROSITE" id="PS50181"/>
    </source>
</evidence>
<accession>A0A152A7L8</accession>
<protein>
    <submittedName>
        <fullName evidence="6">DOCK family protein</fullName>
    </submittedName>
</protein>
<feature type="region of interest" description="Disordered" evidence="3">
    <location>
        <begin position="179"/>
        <end position="198"/>
    </location>
</feature>
<dbReference type="Proteomes" id="UP000076078">
    <property type="component" value="Unassembled WGS sequence"/>
</dbReference>
<proteinExistence type="inferred from homology"/>
<feature type="compositionally biased region" description="Polar residues" evidence="3">
    <location>
        <begin position="1313"/>
        <end position="1326"/>
    </location>
</feature>
<feature type="coiled-coil region" evidence="2">
    <location>
        <begin position="710"/>
        <end position="737"/>
    </location>
</feature>
<dbReference type="InterPro" id="IPR036047">
    <property type="entry name" value="F-box-like_dom_sf"/>
</dbReference>
<dbReference type="EMBL" id="LODT01000004">
    <property type="protein sequence ID" value="KYR02196.1"/>
    <property type="molecule type" value="Genomic_DNA"/>
</dbReference>
<evidence type="ECO:0000313" key="6">
    <source>
        <dbReference type="EMBL" id="KYR02196.1"/>
    </source>
</evidence>
<dbReference type="PROSITE" id="PS51651">
    <property type="entry name" value="DOCKER"/>
    <property type="match status" value="1"/>
</dbReference>
<feature type="region of interest" description="Disordered" evidence="3">
    <location>
        <begin position="214"/>
        <end position="240"/>
    </location>
</feature>
<dbReference type="Pfam" id="PF12937">
    <property type="entry name" value="F-box-like"/>
    <property type="match status" value="1"/>
</dbReference>
<dbReference type="STRING" id="361077.A0A152A7L8"/>
<feature type="compositionally biased region" description="Polar residues" evidence="3">
    <location>
        <begin position="891"/>
        <end position="909"/>
    </location>
</feature>
<dbReference type="SMART" id="SM00256">
    <property type="entry name" value="FBOX"/>
    <property type="match status" value="1"/>
</dbReference>
<dbReference type="InParanoid" id="A0A152A7L8"/>
<dbReference type="InterPro" id="IPR043161">
    <property type="entry name" value="DOCK_C_lobe_A"/>
</dbReference>
<sequence>MIQNEIYYNNCNKSSSPQYPISPPTSPLKELDTPTINIVYNNNNGIIGDKILFTPGHTRSRSSTISGSPNPKICDPMMTMINGTIMSGNNKSLNTRPISIDDSILQNIKLALEQQQQQLQNNNNSEGISTECLTPIESVTPIGSPIPHNSIQKRAITTQIIISTPTNTNGNKLVVGPQQLLLSPTPPTTPKVFSPPRRRNTCANLSNKLLAQSINSPQKQGGGNNSNLTPTRVPITSTPPRISLHPTYEPTIEYDQSLKLFRESGISNLNAEILVLIFQHLSVIDICTVGQTCKWWQIVSEQNVLWLKKFYENFQRPQSIIDRFSENESWKEIYIQHYFLDTSYLEVERLLQLFPLTIEYEHDLTILLQRVLNYLKHTECVNEYISKLEQLKSIHLLFGNKIEGALCFLKHSELITWDCDLHFPEEYGYPSESHYERKERLLRSAMTLLSEGKYWERSLLVLKQLRKKFKKDLQKQHSHGNTINSNPIIRKSQLVLKLVELSKLEQYYYQQVENGNRFFEEYFFVEFRGKGFPKSVEGKDFIFRGRELEKLGSFVSRLKARYPGAQVVPKKDPPPSTNNQSNCQLIHIHPCKPVYLPNNISILNHNNNIISIDRNRLPPSLNDIQHLKRSNFKNSQSYLNNNSRVFFYSIPFKKQFEIKSNNSDNNSSNSNENEFLNLWTRQTFVISNSSFPYLIRNSLVTRGDIIEIEKNPLENAIETLEKKNKELELIFYQTKQKKQWTNNLTMALNGVVDAAVSGGILMYKQFFQVSYLYESRNSLDLLRRLKQLLLTQKDLLEKGLDIHFHYCPENMKALQNKMELCFEKWKQIIDLLIIPEFKFKNTVIQQSLTIKSTQPLPTPTSVTPVQPSIVIIKQDEKENIPIEIIGGVNNSTGSANVQSSKSKESSPVTMSPKLIPPVTMSPKMETKKPMVPVILPTKLNQQPPVKKLPSPSKLKPVHVSPITKSIISKTYKNPTSIPFSISEPTSETPSPPIVPRLTIPKQNTNPISQYPIITQHTPTKSTSPTITSLSKSTTKPPLPMGFSSSSTTSSSTIKKTLPNSIKISTTPLKPKTTTIGATLSSPSGKLKTTSTISSNVNSTNLNRNDLQETLSLMIMEKKELSKSTTLKVTKPKERPTILEPRTPQGKSTTSKIESKTPTIARYPLPPPPLPATELKKSKPTSALTSTTPTSTTSSSKPISILKKPPIPTSTVVISSNNNSLLKSGAIGSSQSSFVPSSKVLPSDEGFPQVPKSKKRLSLTNSIKKVVQSSFVSSSSISTSTSTSSSITSSSNTSKITSTPPIKKISRSALNPLPISSSSSTFLMNKK</sequence>
<dbReference type="PROSITE" id="PS50181">
    <property type="entry name" value="FBOX"/>
    <property type="match status" value="1"/>
</dbReference>
<feature type="compositionally biased region" description="Low complexity" evidence="3">
    <location>
        <begin position="1269"/>
        <end position="1298"/>
    </location>
</feature>
<feature type="compositionally biased region" description="Polar residues" evidence="3">
    <location>
        <begin position="1144"/>
        <end position="1157"/>
    </location>
</feature>
<feature type="compositionally biased region" description="Low complexity" evidence="3">
    <location>
        <begin position="1043"/>
        <end position="1052"/>
    </location>
</feature>
<dbReference type="PANTHER" id="PTHR45653:SF8">
    <property type="entry name" value="DOCK FAMILY PROTEIN"/>
    <property type="match status" value="1"/>
</dbReference>
<evidence type="ECO:0000256" key="2">
    <source>
        <dbReference type="SAM" id="Coils"/>
    </source>
</evidence>
<evidence type="ECO:0000256" key="3">
    <source>
        <dbReference type="SAM" id="MobiDB-lite"/>
    </source>
</evidence>
<dbReference type="InterPro" id="IPR026791">
    <property type="entry name" value="DOCK"/>
</dbReference>
<feature type="compositionally biased region" description="Low complexity" evidence="3">
    <location>
        <begin position="1017"/>
        <end position="1035"/>
    </location>
</feature>
<dbReference type="SUPFAM" id="SSF81383">
    <property type="entry name" value="F-box domain"/>
    <property type="match status" value="1"/>
</dbReference>
<feature type="region of interest" description="Disordered" evidence="3">
    <location>
        <begin position="1015"/>
        <end position="1091"/>
    </location>
</feature>
<feature type="domain" description="DOCKER" evidence="5">
    <location>
        <begin position="375"/>
        <end position="838"/>
    </location>
</feature>
<dbReference type="CDD" id="cd11684">
    <property type="entry name" value="DHR2_DOCK"/>
    <property type="match status" value="1"/>
</dbReference>
<feature type="domain" description="F-box" evidence="4">
    <location>
        <begin position="263"/>
        <end position="309"/>
    </location>
</feature>
<name>A0A152A7L8_TIELA</name>
<feature type="region of interest" description="Disordered" evidence="3">
    <location>
        <begin position="1232"/>
        <end position="1254"/>
    </location>
</feature>
<dbReference type="OrthoDB" id="18896at2759"/>
<dbReference type="Gene3D" id="1.25.40.410">
    <property type="match status" value="1"/>
</dbReference>
<evidence type="ECO:0000256" key="1">
    <source>
        <dbReference type="PROSITE-ProRule" id="PRU00984"/>
    </source>
</evidence>
<feature type="region of interest" description="Disordered" evidence="3">
    <location>
        <begin position="891"/>
        <end position="922"/>
    </location>
</feature>
<dbReference type="Pfam" id="PF20421">
    <property type="entry name" value="DHR-2_Lobe_C"/>
    <property type="match status" value="1"/>
</dbReference>
<dbReference type="GO" id="GO:0007264">
    <property type="term" value="P:small GTPase-mediated signal transduction"/>
    <property type="evidence" value="ECO:0007669"/>
    <property type="project" value="InterPro"/>
</dbReference>
<dbReference type="PANTHER" id="PTHR45653">
    <property type="entry name" value="DEDICATOR OF CYTOKINESIS"/>
    <property type="match status" value="1"/>
</dbReference>
<feature type="region of interest" description="Disordered" evidence="3">
    <location>
        <begin position="1124"/>
        <end position="1201"/>
    </location>
</feature>
<comment type="caution">
    <text evidence="6">The sequence shown here is derived from an EMBL/GenBank/DDBJ whole genome shotgun (WGS) entry which is preliminary data.</text>
</comment>
<feature type="compositionally biased region" description="Polar residues" evidence="3">
    <location>
        <begin position="1053"/>
        <end position="1087"/>
    </location>
</feature>
<organism evidence="6 7">
    <name type="scientific">Tieghemostelium lacteum</name>
    <name type="common">Slime mold</name>
    <name type="synonym">Dictyostelium lacteum</name>
    <dbReference type="NCBI Taxonomy" id="361077"/>
    <lineage>
        <taxon>Eukaryota</taxon>
        <taxon>Amoebozoa</taxon>
        <taxon>Evosea</taxon>
        <taxon>Eumycetozoa</taxon>
        <taxon>Dictyostelia</taxon>
        <taxon>Dictyosteliales</taxon>
        <taxon>Raperosteliaceae</taxon>
        <taxon>Tieghemostelium</taxon>
    </lineage>
</organism>
<evidence type="ECO:0000259" key="5">
    <source>
        <dbReference type="PROSITE" id="PS51651"/>
    </source>
</evidence>
<keyword evidence="2" id="KW-0175">Coiled coil</keyword>
<dbReference type="InterPro" id="IPR043162">
    <property type="entry name" value="DOCK_C_lobe_C"/>
</dbReference>
<dbReference type="GO" id="GO:0005085">
    <property type="term" value="F:guanyl-nucleotide exchange factor activity"/>
    <property type="evidence" value="ECO:0007669"/>
    <property type="project" value="InterPro"/>
</dbReference>
<keyword evidence="7" id="KW-1185">Reference proteome</keyword>
<dbReference type="GO" id="GO:0005886">
    <property type="term" value="C:plasma membrane"/>
    <property type="evidence" value="ECO:0007669"/>
    <property type="project" value="TreeGrafter"/>
</dbReference>
<feature type="compositionally biased region" description="Low complexity" evidence="3">
    <location>
        <begin position="1179"/>
        <end position="1201"/>
    </location>
</feature>
<dbReference type="Gene3D" id="1.20.58.740">
    <property type="match status" value="1"/>
</dbReference>
<dbReference type="Gene3D" id="1.20.1280.50">
    <property type="match status" value="1"/>
</dbReference>